<protein>
    <submittedName>
        <fullName evidence="1">Uncharacterized protein</fullName>
    </submittedName>
</protein>
<reference evidence="1 2" key="1">
    <citation type="submission" date="2023-08" db="EMBL/GenBank/DDBJ databases">
        <title>New molecular markers tilS and rpoB for phylogenetic and monitoring studies of the genus Thiothrix biodiversity.</title>
        <authorList>
            <person name="Ravin N.V."/>
            <person name="Smolyakov D."/>
            <person name="Markov N.D."/>
            <person name="Beletsky A.V."/>
            <person name="Mardanov A.V."/>
            <person name="Rudenko T.S."/>
            <person name="Grabovich M.Y."/>
        </authorList>
    </citation>
    <scope>NUCLEOTIDE SEQUENCE [LARGE SCALE GENOMIC DNA]</scope>
    <source>
        <strain evidence="1 2">MK1</strain>
    </source>
</reference>
<gene>
    <name evidence="1" type="ORF">RCF98_14350</name>
</gene>
<name>A0ABY9MN91_9GAMM</name>
<organism evidence="1 2">
    <name type="scientific">Thiothrix lacustris</name>
    <dbReference type="NCBI Taxonomy" id="525917"/>
    <lineage>
        <taxon>Bacteria</taxon>
        <taxon>Pseudomonadati</taxon>
        <taxon>Pseudomonadota</taxon>
        <taxon>Gammaproteobacteria</taxon>
        <taxon>Thiotrichales</taxon>
        <taxon>Thiotrichaceae</taxon>
        <taxon>Thiothrix</taxon>
    </lineage>
</organism>
<evidence type="ECO:0000313" key="2">
    <source>
        <dbReference type="Proteomes" id="UP001236657"/>
    </source>
</evidence>
<sequence>MKLDYTIFESLHNPQGAKNTASWADVCRMLQDVPAFPSKAAQPLIKLGTFDNSSRGQGSSLTAISGVEIDYDAGNVTAHSAAKLLRQAGIECVICSTYTSRMDCPKWRVFAPTSRTLPAELRTYLVSALDGVLGNIAARESYTPKQTFFYGRNPDTSYVFLHLKGEFVDVALKDAANAAYLADKRAQRQREELAATTCLRAETQRNRKAAGRLVVGQVSPIDEFNNSHDVRSILKTHGYRESGKKFIAPTSQSGMAGVVILQGDDGRERAFSHHSNDPIADGLAHDAFDLFCILDHGGDEWAAIQAAAKLLTTAKGESLHSHNRNAYRQAQQAAKAQAALDKLKGVAV</sequence>
<dbReference type="EMBL" id="CP133218">
    <property type="protein sequence ID" value="WML90144.1"/>
    <property type="molecule type" value="Genomic_DNA"/>
</dbReference>
<proteinExistence type="predicted"/>
<evidence type="ECO:0000313" key="1">
    <source>
        <dbReference type="EMBL" id="WML90144.1"/>
    </source>
</evidence>
<keyword evidence="2" id="KW-1185">Reference proteome</keyword>
<accession>A0ABY9MN91</accession>
<dbReference type="Proteomes" id="UP001236657">
    <property type="component" value="Chromosome"/>
</dbReference>
<dbReference type="RefSeq" id="WP_308894534.1">
    <property type="nucleotide sequence ID" value="NZ_CP133218.1"/>
</dbReference>